<dbReference type="InterPro" id="IPR017984">
    <property type="entry name" value="Chromo_dom_subgr"/>
</dbReference>
<evidence type="ECO:0000259" key="4">
    <source>
        <dbReference type="PROSITE" id="PS50013"/>
    </source>
</evidence>
<evidence type="ECO:0000256" key="2">
    <source>
        <dbReference type="ARBA" id="ARBA00023242"/>
    </source>
</evidence>
<dbReference type="Proteomes" id="UP000887572">
    <property type="component" value="Unplaced"/>
</dbReference>
<feature type="region of interest" description="Disordered" evidence="3">
    <location>
        <begin position="118"/>
        <end position="217"/>
    </location>
</feature>
<feature type="compositionally biased region" description="Low complexity" evidence="3">
    <location>
        <begin position="174"/>
        <end position="188"/>
    </location>
</feature>
<sequence length="278" mass="31672">MEGQRFSYVIFFRRSNATSWNRLFRSPSFPPKKFTQKGFENRVHSFNMSDHSSDDSSGAEGGDTYQVEKVLKKRVIKGGKVEYYIKWKGYEGSNDNTWEPEENCDCPDLIRQYEEMVKQNEDKKKQRASTGEAKKRKAPAKSKSVEKERSKDRSVKRDSATPSNGAGSSKGKKVQQSSKDFVISSSSDSEQEDEPADKKSCPPPDDPSCPLADPEEGKLYKLEEGNKVDTVLGVRRGQSVVALVRYMDDQYELVPTPLLVKHDPAKLVDYYEKHLRFF</sequence>
<dbReference type="GO" id="GO:0005634">
    <property type="term" value="C:nucleus"/>
    <property type="evidence" value="ECO:0007669"/>
    <property type="project" value="UniProtKB-SubCell"/>
</dbReference>
<dbReference type="WBParaSite" id="Gr19_v10_g10716.t1">
    <property type="protein sequence ID" value="Gr19_v10_g10716.t1"/>
    <property type="gene ID" value="Gr19_v10_g10716"/>
</dbReference>
<dbReference type="Pfam" id="PF00385">
    <property type="entry name" value="Chromo"/>
    <property type="match status" value="1"/>
</dbReference>
<evidence type="ECO:0000256" key="1">
    <source>
        <dbReference type="ARBA" id="ARBA00004123"/>
    </source>
</evidence>
<dbReference type="Gene3D" id="2.40.50.40">
    <property type="match status" value="2"/>
</dbReference>
<comment type="subcellular location">
    <subcellularLocation>
        <location evidence="1">Nucleus</location>
    </subcellularLocation>
</comment>
<reference evidence="6" key="1">
    <citation type="submission" date="2022-11" db="UniProtKB">
        <authorList>
            <consortium name="WormBaseParasite"/>
        </authorList>
    </citation>
    <scope>IDENTIFICATION</scope>
</reference>
<dbReference type="PANTHER" id="PTHR22812">
    <property type="entry name" value="CHROMOBOX PROTEIN"/>
    <property type="match status" value="1"/>
</dbReference>
<dbReference type="PROSITE" id="PS50013">
    <property type="entry name" value="CHROMO_2"/>
    <property type="match status" value="1"/>
</dbReference>
<dbReference type="PRINTS" id="PR00504">
    <property type="entry name" value="CHROMODOMAIN"/>
</dbReference>
<accession>A0A914GRU8</accession>
<dbReference type="AlphaFoldDB" id="A0A914GRU8"/>
<dbReference type="SMART" id="SM00298">
    <property type="entry name" value="CHROMO"/>
    <property type="match status" value="1"/>
</dbReference>
<proteinExistence type="predicted"/>
<organism evidence="5 6">
    <name type="scientific">Globodera rostochiensis</name>
    <name type="common">Golden nematode worm</name>
    <name type="synonym">Heterodera rostochiensis</name>
    <dbReference type="NCBI Taxonomy" id="31243"/>
    <lineage>
        <taxon>Eukaryota</taxon>
        <taxon>Metazoa</taxon>
        <taxon>Ecdysozoa</taxon>
        <taxon>Nematoda</taxon>
        <taxon>Chromadorea</taxon>
        <taxon>Rhabditida</taxon>
        <taxon>Tylenchina</taxon>
        <taxon>Tylenchomorpha</taxon>
        <taxon>Tylenchoidea</taxon>
        <taxon>Heteroderidae</taxon>
        <taxon>Heteroderinae</taxon>
        <taxon>Globodera</taxon>
    </lineage>
</organism>
<dbReference type="PROSITE" id="PS00598">
    <property type="entry name" value="CHROMO_1"/>
    <property type="match status" value="1"/>
</dbReference>
<dbReference type="InterPro" id="IPR000953">
    <property type="entry name" value="Chromo/chromo_shadow_dom"/>
</dbReference>
<feature type="compositionally biased region" description="Basic and acidic residues" evidence="3">
    <location>
        <begin position="143"/>
        <end position="159"/>
    </location>
</feature>
<protein>
    <submittedName>
        <fullName evidence="6">Chromo domain-containing protein</fullName>
    </submittedName>
</protein>
<name>A0A914GRU8_GLORO</name>
<dbReference type="InterPro" id="IPR016197">
    <property type="entry name" value="Chromo-like_dom_sf"/>
</dbReference>
<evidence type="ECO:0000313" key="5">
    <source>
        <dbReference type="Proteomes" id="UP000887572"/>
    </source>
</evidence>
<dbReference type="InterPro" id="IPR023780">
    <property type="entry name" value="Chromo_domain"/>
</dbReference>
<keyword evidence="2" id="KW-0539">Nucleus</keyword>
<dbReference type="SUPFAM" id="SSF54160">
    <property type="entry name" value="Chromo domain-like"/>
    <property type="match status" value="2"/>
</dbReference>
<evidence type="ECO:0000256" key="3">
    <source>
        <dbReference type="SAM" id="MobiDB-lite"/>
    </source>
</evidence>
<evidence type="ECO:0000313" key="6">
    <source>
        <dbReference type="WBParaSite" id="Gr19_v10_g10716.t1"/>
    </source>
</evidence>
<dbReference type="InterPro" id="IPR023779">
    <property type="entry name" value="Chromodomain_CS"/>
</dbReference>
<dbReference type="InterPro" id="IPR051219">
    <property type="entry name" value="Heterochromatin_chromo-domain"/>
</dbReference>
<feature type="domain" description="Chromo" evidence="4">
    <location>
        <begin position="65"/>
        <end position="125"/>
    </location>
</feature>
<keyword evidence="5" id="KW-1185">Reference proteome</keyword>